<name>A0A0A1WU85_ZEUCU</name>
<evidence type="ECO:0000256" key="7">
    <source>
        <dbReference type="SAM" id="MobiDB-lite"/>
    </source>
</evidence>
<proteinExistence type="predicted"/>
<feature type="domain" description="Homeobox" evidence="8">
    <location>
        <begin position="35"/>
        <end position="95"/>
    </location>
</feature>
<dbReference type="AlphaFoldDB" id="A0A0A1WU85"/>
<dbReference type="InterPro" id="IPR001356">
    <property type="entry name" value="HD"/>
</dbReference>
<evidence type="ECO:0000313" key="9">
    <source>
        <dbReference type="EMBL" id="JAD02080.1"/>
    </source>
</evidence>
<gene>
    <name evidence="9" type="primary">eve</name>
    <name evidence="9" type="ORF">g.56375</name>
</gene>
<dbReference type="EMBL" id="GBXI01012212">
    <property type="protein sequence ID" value="JAD02080.1"/>
    <property type="molecule type" value="Transcribed_RNA"/>
</dbReference>
<evidence type="ECO:0000256" key="6">
    <source>
        <dbReference type="RuleBase" id="RU000682"/>
    </source>
</evidence>
<accession>A0A0A1WU85</accession>
<feature type="region of interest" description="Disordered" evidence="7">
    <location>
        <begin position="26"/>
        <end position="45"/>
    </location>
</feature>
<dbReference type="GO" id="GO:0000981">
    <property type="term" value="F:DNA-binding transcription factor activity, RNA polymerase II-specific"/>
    <property type="evidence" value="ECO:0007669"/>
    <property type="project" value="TreeGrafter"/>
</dbReference>
<dbReference type="SUPFAM" id="SSF46689">
    <property type="entry name" value="Homeodomain-like"/>
    <property type="match status" value="1"/>
</dbReference>
<dbReference type="Gene3D" id="1.10.10.60">
    <property type="entry name" value="Homeodomain-like"/>
    <property type="match status" value="1"/>
</dbReference>
<sequence>MDCYSTGMSGGCFITLTPDELKLEGSRAPVEEMPSKPKQKRTKFRPSHVEILEKEFLKHPLLRPARRAELAKQLNLKESSMKIWFQNRRRKEKGNVLQKIVNSSVPAHKSTQVYSSVDYRSAKNGYTPTLTSNTQFPLCSSTYSPLISPTSETVSTQFSPCSFTNAYPTNIQPIPVNAQVYNQIAPINCENVSSWAEMLPPIVESAYSQPPPINSTEYLYPLANTNTAASETLQISTDYSLISPVSVENIPYTPKSLKQQNESSFYSVIVECLSALELVEAQDTSWCDVYNYNNCVDQIYTVESSSAIKWKSSDYVPDAEINNPLDLINMFNAN</sequence>
<dbReference type="InterPro" id="IPR050877">
    <property type="entry name" value="EMX-VAX-Noto_Homeobox_TFs"/>
</dbReference>
<feature type="DNA-binding region" description="Homeobox" evidence="5">
    <location>
        <begin position="37"/>
        <end position="96"/>
    </location>
</feature>
<dbReference type="SMART" id="SM00389">
    <property type="entry name" value="HOX"/>
    <property type="match status" value="1"/>
</dbReference>
<dbReference type="GO" id="GO:0005634">
    <property type="term" value="C:nucleus"/>
    <property type="evidence" value="ECO:0007669"/>
    <property type="project" value="UniProtKB-SubCell"/>
</dbReference>
<feature type="compositionally biased region" description="Basic and acidic residues" evidence="7">
    <location>
        <begin position="26"/>
        <end position="35"/>
    </location>
</feature>
<keyword evidence="3 5" id="KW-0371">Homeobox</keyword>
<evidence type="ECO:0000256" key="2">
    <source>
        <dbReference type="ARBA" id="ARBA00023125"/>
    </source>
</evidence>
<protein>
    <submittedName>
        <fullName evidence="9">Segmentation protein even-skipped</fullName>
    </submittedName>
</protein>
<evidence type="ECO:0000256" key="3">
    <source>
        <dbReference type="ARBA" id="ARBA00023155"/>
    </source>
</evidence>
<dbReference type="Pfam" id="PF00046">
    <property type="entry name" value="Homeodomain"/>
    <property type="match status" value="1"/>
</dbReference>
<dbReference type="GO" id="GO:0000978">
    <property type="term" value="F:RNA polymerase II cis-regulatory region sequence-specific DNA binding"/>
    <property type="evidence" value="ECO:0007669"/>
    <property type="project" value="TreeGrafter"/>
</dbReference>
<evidence type="ECO:0000256" key="1">
    <source>
        <dbReference type="ARBA" id="ARBA00004123"/>
    </source>
</evidence>
<evidence type="ECO:0000256" key="5">
    <source>
        <dbReference type="PROSITE-ProRule" id="PRU00108"/>
    </source>
</evidence>
<reference evidence="9" key="2">
    <citation type="journal article" date="2015" name="Gigascience">
        <title>Reconstructing a comprehensive transcriptome assembly of a white-pupal translocated strain of the pest fruit fly Bactrocera cucurbitae.</title>
        <authorList>
            <person name="Sim S.B."/>
            <person name="Calla B."/>
            <person name="Hall B."/>
            <person name="DeRego T."/>
            <person name="Geib S.M."/>
        </authorList>
    </citation>
    <scope>NUCLEOTIDE SEQUENCE</scope>
</reference>
<organism evidence="9">
    <name type="scientific">Zeugodacus cucurbitae</name>
    <name type="common">Melon fruit fly</name>
    <name type="synonym">Bactrocera cucurbitae</name>
    <dbReference type="NCBI Taxonomy" id="28588"/>
    <lineage>
        <taxon>Eukaryota</taxon>
        <taxon>Metazoa</taxon>
        <taxon>Ecdysozoa</taxon>
        <taxon>Arthropoda</taxon>
        <taxon>Hexapoda</taxon>
        <taxon>Insecta</taxon>
        <taxon>Pterygota</taxon>
        <taxon>Neoptera</taxon>
        <taxon>Endopterygota</taxon>
        <taxon>Diptera</taxon>
        <taxon>Brachycera</taxon>
        <taxon>Muscomorpha</taxon>
        <taxon>Tephritoidea</taxon>
        <taxon>Tephritidae</taxon>
        <taxon>Zeugodacus</taxon>
        <taxon>Zeugodacus</taxon>
    </lineage>
</organism>
<keyword evidence="4 5" id="KW-0539">Nucleus</keyword>
<dbReference type="InterPro" id="IPR009057">
    <property type="entry name" value="Homeodomain-like_sf"/>
</dbReference>
<reference evidence="9" key="1">
    <citation type="submission" date="2014-11" db="EMBL/GenBank/DDBJ databases">
        <authorList>
            <person name="Geib S."/>
        </authorList>
    </citation>
    <scope>NUCLEOTIDE SEQUENCE</scope>
</reference>
<dbReference type="PANTHER" id="PTHR24339:SF28">
    <property type="entry name" value="E5-RELATED"/>
    <property type="match status" value="1"/>
</dbReference>
<evidence type="ECO:0000256" key="4">
    <source>
        <dbReference type="ARBA" id="ARBA00023242"/>
    </source>
</evidence>
<evidence type="ECO:0000259" key="8">
    <source>
        <dbReference type="PROSITE" id="PS50071"/>
    </source>
</evidence>
<keyword evidence="2 5" id="KW-0238">DNA-binding</keyword>
<dbReference type="CDD" id="cd00086">
    <property type="entry name" value="homeodomain"/>
    <property type="match status" value="1"/>
</dbReference>
<comment type="subcellular location">
    <subcellularLocation>
        <location evidence="1 5 6">Nucleus</location>
    </subcellularLocation>
</comment>
<dbReference type="PANTHER" id="PTHR24339">
    <property type="entry name" value="HOMEOBOX PROTEIN EMX-RELATED"/>
    <property type="match status" value="1"/>
</dbReference>
<dbReference type="PROSITE" id="PS50071">
    <property type="entry name" value="HOMEOBOX_2"/>
    <property type="match status" value="1"/>
</dbReference>